<evidence type="ECO:0000313" key="2">
    <source>
        <dbReference type="Proteomes" id="UP000789595"/>
    </source>
</evidence>
<name>A0A8J2SNH0_9STRA</name>
<dbReference type="OrthoDB" id="3044497at2759"/>
<comment type="caution">
    <text evidence="1">The sequence shown here is derived from an EMBL/GenBank/DDBJ whole genome shotgun (WGS) entry which is preliminary data.</text>
</comment>
<sequence length="205" mass="23668">MNDSKGRGSSRNGALFLENLALEANWPGPLKKPAAKKFANEYVASRRVSELAGGFKRMSTLHNMSNWVEKERFGLPEYLLRTCPASLREGRRLKTKFRLGCHDLRSSSCRMQLVRNAQCPCCESRESETIQHTLFECTAFEEEREVFLSRLYSVRPLARQLNDEYRCRLVMGHKLPREIEKTLYRYFIAISKLRLGILTEQGEGS</sequence>
<reference evidence="1" key="1">
    <citation type="submission" date="2021-11" db="EMBL/GenBank/DDBJ databases">
        <authorList>
            <consortium name="Genoscope - CEA"/>
            <person name="William W."/>
        </authorList>
    </citation>
    <scope>NUCLEOTIDE SEQUENCE</scope>
</reference>
<organism evidence="1 2">
    <name type="scientific">Pelagomonas calceolata</name>
    <dbReference type="NCBI Taxonomy" id="35677"/>
    <lineage>
        <taxon>Eukaryota</taxon>
        <taxon>Sar</taxon>
        <taxon>Stramenopiles</taxon>
        <taxon>Ochrophyta</taxon>
        <taxon>Pelagophyceae</taxon>
        <taxon>Pelagomonadales</taxon>
        <taxon>Pelagomonadaceae</taxon>
        <taxon>Pelagomonas</taxon>
    </lineage>
</organism>
<dbReference type="AlphaFoldDB" id="A0A8J2SNH0"/>
<dbReference type="Proteomes" id="UP000789595">
    <property type="component" value="Unassembled WGS sequence"/>
</dbReference>
<dbReference type="EMBL" id="CAKKNE010000004">
    <property type="protein sequence ID" value="CAH0373638.1"/>
    <property type="molecule type" value="Genomic_DNA"/>
</dbReference>
<evidence type="ECO:0000313" key="1">
    <source>
        <dbReference type="EMBL" id="CAH0373638.1"/>
    </source>
</evidence>
<keyword evidence="2" id="KW-1185">Reference proteome</keyword>
<accession>A0A8J2SNH0</accession>
<proteinExistence type="predicted"/>
<gene>
    <name evidence="1" type="ORF">PECAL_4P08560</name>
</gene>
<protein>
    <submittedName>
        <fullName evidence="1">Uncharacterized protein</fullName>
    </submittedName>
</protein>